<reference evidence="2 3" key="1">
    <citation type="submission" date="2019-11" db="EMBL/GenBank/DDBJ databases">
        <title>Comparative genomics of hydrocarbon-degrading Desulfosarcina strains.</title>
        <authorList>
            <person name="Watanabe M."/>
            <person name="Kojima H."/>
            <person name="Fukui M."/>
        </authorList>
    </citation>
    <scope>NUCLEOTIDE SEQUENCE [LARGE SCALE GENOMIC DNA]</scope>
    <source>
        <strain evidence="2 3">28bB2T</strain>
    </source>
</reference>
<dbReference type="RefSeq" id="WP_155323741.1">
    <property type="nucleotide sequence ID" value="NZ_AP021876.1"/>
</dbReference>
<sequence>MTPKQLQSAIEQRCDATVVEQDGNIVGFANFYRWEDGICCIGNVIVAPFARGQGVARFIIKTMISLADLKHSATKIQISCFSQNIAGLLLYKKLGFQPFDIEARKRNDGKRVALIHMHFQVPKTQHHPL</sequence>
<organism evidence="2 3">
    <name type="scientific">Desulfosarcina ovata subsp. sediminis</name>
    <dbReference type="NCBI Taxonomy" id="885957"/>
    <lineage>
        <taxon>Bacteria</taxon>
        <taxon>Pseudomonadati</taxon>
        <taxon>Thermodesulfobacteriota</taxon>
        <taxon>Desulfobacteria</taxon>
        <taxon>Desulfobacterales</taxon>
        <taxon>Desulfosarcinaceae</taxon>
        <taxon>Desulfosarcina</taxon>
    </lineage>
</organism>
<proteinExistence type="predicted"/>
<dbReference type="Proteomes" id="UP000425960">
    <property type="component" value="Chromosome"/>
</dbReference>
<dbReference type="InterPro" id="IPR000182">
    <property type="entry name" value="GNAT_dom"/>
</dbReference>
<dbReference type="InterPro" id="IPR016181">
    <property type="entry name" value="Acyl_CoA_acyltransferase"/>
</dbReference>
<dbReference type="GO" id="GO:0016747">
    <property type="term" value="F:acyltransferase activity, transferring groups other than amino-acyl groups"/>
    <property type="evidence" value="ECO:0007669"/>
    <property type="project" value="InterPro"/>
</dbReference>
<dbReference type="PROSITE" id="PS51186">
    <property type="entry name" value="GNAT"/>
    <property type="match status" value="1"/>
</dbReference>
<accession>A0A5K7ZTM5</accession>
<dbReference type="AlphaFoldDB" id="A0A5K7ZTM5"/>
<dbReference type="CDD" id="cd04301">
    <property type="entry name" value="NAT_SF"/>
    <property type="match status" value="1"/>
</dbReference>
<dbReference type="Pfam" id="PF00583">
    <property type="entry name" value="Acetyltransf_1"/>
    <property type="match status" value="1"/>
</dbReference>
<dbReference type="KEGG" id="dov:DSCO28_41310"/>
<keyword evidence="2" id="KW-0808">Transferase</keyword>
<evidence type="ECO:0000313" key="2">
    <source>
        <dbReference type="EMBL" id="BBO83565.1"/>
    </source>
</evidence>
<name>A0A5K7ZTM5_9BACT</name>
<evidence type="ECO:0000259" key="1">
    <source>
        <dbReference type="PROSITE" id="PS51186"/>
    </source>
</evidence>
<evidence type="ECO:0000313" key="3">
    <source>
        <dbReference type="Proteomes" id="UP000425960"/>
    </source>
</evidence>
<protein>
    <submittedName>
        <fullName evidence="2">N-acetyltransferase</fullName>
    </submittedName>
</protein>
<dbReference type="Gene3D" id="3.40.630.30">
    <property type="match status" value="1"/>
</dbReference>
<dbReference type="SUPFAM" id="SSF55729">
    <property type="entry name" value="Acyl-CoA N-acyltransferases (Nat)"/>
    <property type="match status" value="1"/>
</dbReference>
<gene>
    <name evidence="2" type="ORF">DSCO28_41310</name>
</gene>
<feature type="domain" description="N-acetyltransferase" evidence="1">
    <location>
        <begin position="1"/>
        <end position="122"/>
    </location>
</feature>
<dbReference type="EMBL" id="AP021876">
    <property type="protein sequence ID" value="BBO83565.1"/>
    <property type="molecule type" value="Genomic_DNA"/>
</dbReference>